<keyword evidence="7" id="KW-1185">Reference proteome</keyword>
<dbReference type="PRINTS" id="PR00320">
    <property type="entry name" value="GPROTEINBRPT"/>
</dbReference>
<feature type="repeat" description="WD" evidence="3">
    <location>
        <begin position="1099"/>
        <end position="1133"/>
    </location>
</feature>
<evidence type="ECO:0000313" key="6">
    <source>
        <dbReference type="EMBL" id="MFC4587111.1"/>
    </source>
</evidence>
<dbReference type="PANTHER" id="PTHR19879:SF9">
    <property type="entry name" value="TRANSCRIPTION INITIATION FACTOR TFIID SUBUNIT 5"/>
    <property type="match status" value="1"/>
</dbReference>
<dbReference type="InterPro" id="IPR027417">
    <property type="entry name" value="P-loop_NTPase"/>
</dbReference>
<feature type="repeat" description="WD" evidence="3">
    <location>
        <begin position="844"/>
        <end position="871"/>
    </location>
</feature>
<dbReference type="InterPro" id="IPR001680">
    <property type="entry name" value="WD40_rpt"/>
</dbReference>
<feature type="repeat" description="WD" evidence="3">
    <location>
        <begin position="747"/>
        <end position="781"/>
    </location>
</feature>
<dbReference type="SUPFAM" id="SSF52540">
    <property type="entry name" value="P-loop containing nucleoside triphosphate hydrolases"/>
    <property type="match status" value="1"/>
</dbReference>
<reference evidence="7" key="1">
    <citation type="journal article" date="2019" name="Int. J. Syst. Evol. Microbiol.">
        <title>The Global Catalogue of Microorganisms (GCM) 10K type strain sequencing project: providing services to taxonomists for standard genome sequencing and annotation.</title>
        <authorList>
            <consortium name="The Broad Institute Genomics Platform"/>
            <consortium name="The Broad Institute Genome Sequencing Center for Infectious Disease"/>
            <person name="Wu L."/>
            <person name="Ma J."/>
        </authorList>
    </citation>
    <scope>NUCLEOTIDE SEQUENCE [LARGE SCALE GENOMIC DNA]</scope>
    <source>
        <strain evidence="7">CCUG 49560</strain>
    </source>
</reference>
<comment type="caution">
    <text evidence="6">The sequence shown here is derived from an EMBL/GenBank/DDBJ whole genome shotgun (WGS) entry which is preliminary data.</text>
</comment>
<dbReference type="SUPFAM" id="SSF47413">
    <property type="entry name" value="lambda repressor-like DNA-binding domains"/>
    <property type="match status" value="1"/>
</dbReference>
<feature type="repeat" description="WD" evidence="3">
    <location>
        <begin position="923"/>
        <end position="956"/>
    </location>
</feature>
<organism evidence="6 7">
    <name type="scientific">Sphaerisporangium corydalis</name>
    <dbReference type="NCBI Taxonomy" id="1441875"/>
    <lineage>
        <taxon>Bacteria</taxon>
        <taxon>Bacillati</taxon>
        <taxon>Actinomycetota</taxon>
        <taxon>Actinomycetes</taxon>
        <taxon>Streptosporangiales</taxon>
        <taxon>Streptosporangiaceae</taxon>
        <taxon>Sphaerisporangium</taxon>
    </lineage>
</organism>
<protein>
    <submittedName>
        <fullName evidence="6">Helix-turn-helix domain-containing protein</fullName>
    </submittedName>
</protein>
<feature type="repeat" description="WD" evidence="3">
    <location>
        <begin position="1054"/>
        <end position="1086"/>
    </location>
</feature>
<dbReference type="InterPro" id="IPR010982">
    <property type="entry name" value="Lambda_DNA-bd_dom_sf"/>
</dbReference>
<dbReference type="EMBL" id="JBHSFN010000007">
    <property type="protein sequence ID" value="MFC4587111.1"/>
    <property type="molecule type" value="Genomic_DNA"/>
</dbReference>
<dbReference type="RefSeq" id="WP_323802297.1">
    <property type="nucleotide sequence ID" value="NZ_JANZYP010000030.1"/>
</dbReference>
<feature type="repeat" description="WD" evidence="3">
    <location>
        <begin position="1191"/>
        <end position="1232"/>
    </location>
</feature>
<keyword evidence="2" id="KW-0677">Repeat</keyword>
<accession>A0ABV9EC62</accession>
<dbReference type="InterPro" id="IPR001387">
    <property type="entry name" value="Cro/C1-type_HTH"/>
</dbReference>
<proteinExistence type="predicted"/>
<feature type="repeat" description="WD" evidence="3">
    <location>
        <begin position="882"/>
        <end position="923"/>
    </location>
</feature>
<keyword evidence="1 3" id="KW-0853">WD repeat</keyword>
<evidence type="ECO:0000259" key="5">
    <source>
        <dbReference type="Pfam" id="PF20703"/>
    </source>
</evidence>
<evidence type="ECO:0000256" key="3">
    <source>
        <dbReference type="PROSITE-ProRule" id="PRU00221"/>
    </source>
</evidence>
<dbReference type="Gene3D" id="2.130.10.10">
    <property type="entry name" value="YVTN repeat-like/Quinoprotein amine dehydrogenase"/>
    <property type="match status" value="4"/>
</dbReference>
<feature type="repeat" description="WD" evidence="3">
    <location>
        <begin position="701"/>
        <end position="734"/>
    </location>
</feature>
<dbReference type="InterPro" id="IPR049052">
    <property type="entry name" value="nSTAND1"/>
</dbReference>
<dbReference type="InterPro" id="IPR015943">
    <property type="entry name" value="WD40/YVTN_repeat-like_dom_sf"/>
</dbReference>
<evidence type="ECO:0000256" key="4">
    <source>
        <dbReference type="SAM" id="MobiDB-lite"/>
    </source>
</evidence>
<dbReference type="InterPro" id="IPR036322">
    <property type="entry name" value="WD40_repeat_dom_sf"/>
</dbReference>
<dbReference type="Gene3D" id="1.10.260.40">
    <property type="entry name" value="lambda repressor-like DNA-binding domains"/>
    <property type="match status" value="1"/>
</dbReference>
<dbReference type="PROSITE" id="PS50082">
    <property type="entry name" value="WD_REPEATS_2"/>
    <property type="match status" value="9"/>
</dbReference>
<dbReference type="PROSITE" id="PS50294">
    <property type="entry name" value="WD_REPEATS_REGION"/>
    <property type="match status" value="7"/>
</dbReference>
<evidence type="ECO:0000256" key="1">
    <source>
        <dbReference type="ARBA" id="ARBA00022574"/>
    </source>
</evidence>
<evidence type="ECO:0000313" key="7">
    <source>
        <dbReference type="Proteomes" id="UP001595891"/>
    </source>
</evidence>
<dbReference type="PANTHER" id="PTHR19879">
    <property type="entry name" value="TRANSCRIPTION INITIATION FACTOR TFIID"/>
    <property type="match status" value="1"/>
</dbReference>
<dbReference type="Pfam" id="PF20703">
    <property type="entry name" value="nSTAND1"/>
    <property type="match status" value="1"/>
</dbReference>
<gene>
    <name evidence="6" type="ORF">ACFO8L_13545</name>
</gene>
<dbReference type="InterPro" id="IPR019775">
    <property type="entry name" value="WD40_repeat_CS"/>
</dbReference>
<dbReference type="Pfam" id="PF13560">
    <property type="entry name" value="HTH_31"/>
    <property type="match status" value="1"/>
</dbReference>
<dbReference type="Pfam" id="PF00400">
    <property type="entry name" value="WD40"/>
    <property type="match status" value="9"/>
</dbReference>
<feature type="repeat" description="WD" evidence="3">
    <location>
        <begin position="793"/>
        <end position="826"/>
    </location>
</feature>
<feature type="region of interest" description="Disordered" evidence="4">
    <location>
        <begin position="998"/>
        <end position="1027"/>
    </location>
</feature>
<dbReference type="CDD" id="cd00093">
    <property type="entry name" value="HTH_XRE"/>
    <property type="match status" value="1"/>
</dbReference>
<dbReference type="Proteomes" id="UP001595891">
    <property type="component" value="Unassembled WGS sequence"/>
</dbReference>
<dbReference type="SMART" id="SM00320">
    <property type="entry name" value="WD40"/>
    <property type="match status" value="14"/>
</dbReference>
<dbReference type="CDD" id="cd00200">
    <property type="entry name" value="WD40"/>
    <property type="match status" value="2"/>
</dbReference>
<name>A0ABV9EC62_9ACTN</name>
<evidence type="ECO:0000256" key="2">
    <source>
        <dbReference type="ARBA" id="ARBA00022737"/>
    </source>
</evidence>
<dbReference type="PROSITE" id="PS00678">
    <property type="entry name" value="WD_REPEATS_1"/>
    <property type="match status" value="3"/>
</dbReference>
<dbReference type="InterPro" id="IPR020472">
    <property type="entry name" value="WD40_PAC1"/>
</dbReference>
<sequence length="1303" mass="139761">MGDDPGSADPSSVLTKKGFGILLTATREAAGLTVRDLARKAQVPSGTVSGWGTGRHLPTLSQKALFLRLLAECGVTEDARVRMWVDCWLRLRRPLGQRRTELSTPYRGLEPFQAEHAEWFFGRSGLTERLLKRVSDVSGSPGLVMVVGPSGSGKSSVLRAGLVATLCADTRDGDRPWQSVVLTPGEHPVSALAAQLAVLGEVPLDVVEAELWTRPALTARRIRRSATGHLIIVVDQFEEIFTVCADTAEQGAFLAALRALWVPAGDPGEPEAELRVVAGMRADFYPDALRWPLLALALQDNQVTVGPMTEDELRQAIAEPARLAGMEFDDGLMHLLLRELAPADAARGAHDIGALPLLSHALLVTWEQRHHPTMTVADYTETGGIRGAIAQTAEAVYADLTGSQQDLARRLFLRLVQVGDDTPDTHRRVRLEELTGGPQDDLYAETRQVLGRYVDQRLVTADADGVEISHEALLRAWPRLREWIDTDRTGHRLHRQLTDAARSWQDTDRDPTALYRGVRLDAVLDWVGRPDHHDVLNHLEQRFVDASVQVSRAERLRERARTRRLRWLAAALATLLVLSGVTAAYSVQQRAAAERERNSAISRQVAGTANRLRDSDPALAAQLAVAAYRIAATVEARSSLIASSAGPAVTCMLRPGGARQAVAVDPAGTLVAAAGATESDTKILLWDLRRPDRPVLLGSPLAGHTAPIYAVAFSPDGRTLATGSADTTVRLWNVADPAHPGVLGLPLTGPRDEVLSVEFSPDGTTLAAGSRDKTVRLWDVRDPGHPVVIGPALTGSADAVQSTAFTPDGKLLAAADAGRAVRVWDVAGPRHRPLGRPLVLPSRVNAVAFSPDGTTLAAGSNDGMVRLWTMSDPGRPAPAGTLTGAAGWINAIAFSADGGRLAVADSDAKVRIWDMTRHELLLELPHAEPVTAVAFRDHDHVLYTNSTDGIARLWRVPGPSLPTAGRSITALVFHPGRPLLVDGGTDLRIWDLTSRDRPSPVGRPLTAPAGSDRMTGTVALSPDGRTLASGTRTGNTVLLWDITVPDHPRRPVSLPGHTALIENVTFSDDGHLLASTGDDGTVRLWNTTDTRGPTALATLSPHVGFIYAAVFSPDGHTLAAATQNGYLVLWDVRDPHHPTAIRRPIAVAPDDALSLAISPDGATVAVGIADGTVHLLDITRTSAPATLGQPITGPDGFLHALAFDPDGSRLAGGSGTGQTWIWEITDRRHPHPLAILQSPKEATWSLRFSPDGQILAAATGDIKLWTTDPDRVIRQICANAGDHITATEWAKHIPGTTYQPICR</sequence>
<dbReference type="SUPFAM" id="SSF50978">
    <property type="entry name" value="WD40 repeat-like"/>
    <property type="match status" value="2"/>
</dbReference>
<feature type="domain" description="Novel STAND NTPase 1" evidence="5">
    <location>
        <begin position="105"/>
        <end position="511"/>
    </location>
</feature>